<proteinExistence type="predicted"/>
<organism evidence="1">
    <name type="scientific">Harvfovirus sp</name>
    <dbReference type="NCBI Taxonomy" id="2487768"/>
    <lineage>
        <taxon>Viruses</taxon>
        <taxon>Varidnaviria</taxon>
        <taxon>Bamfordvirae</taxon>
        <taxon>Nucleocytoviricota</taxon>
        <taxon>Megaviricetes</taxon>
        <taxon>Imitervirales</taxon>
        <taxon>Mimiviridae</taxon>
        <taxon>Klosneuvirinae</taxon>
    </lineage>
</organism>
<reference evidence="1" key="1">
    <citation type="submission" date="2018-10" db="EMBL/GenBank/DDBJ databases">
        <title>Hidden diversity of soil giant viruses.</title>
        <authorList>
            <person name="Schulz F."/>
            <person name="Alteio L."/>
            <person name="Goudeau D."/>
            <person name="Ryan E.M."/>
            <person name="Malmstrom R.R."/>
            <person name="Blanchard J."/>
            <person name="Woyke T."/>
        </authorList>
    </citation>
    <scope>NUCLEOTIDE SEQUENCE</scope>
    <source>
        <strain evidence="1">HAV1</strain>
    </source>
</reference>
<dbReference type="Gene3D" id="1.25.40.10">
    <property type="entry name" value="Tetratricopeptide repeat domain"/>
    <property type="match status" value="1"/>
</dbReference>
<name>A0A3G5A320_9VIRU</name>
<dbReference type="SUPFAM" id="SSF81901">
    <property type="entry name" value="HCP-like"/>
    <property type="match status" value="1"/>
</dbReference>
<accession>A0A3G5A320</accession>
<gene>
    <name evidence="1" type="ORF">Harvfovirus45_13</name>
</gene>
<dbReference type="InterPro" id="IPR011990">
    <property type="entry name" value="TPR-like_helical_dom_sf"/>
</dbReference>
<dbReference type="EMBL" id="MK072287">
    <property type="protein sequence ID" value="AYV81616.1"/>
    <property type="molecule type" value="Genomic_DNA"/>
</dbReference>
<evidence type="ECO:0000313" key="1">
    <source>
        <dbReference type="EMBL" id="AYV81616.1"/>
    </source>
</evidence>
<sequence>MSDTWMRLLKNKKIDPKRLNESDKNEIFKLCFDYESKNDAMRLFIGEIYFLEKKFDEAFKWSLPLAEKEDLTAMCQLGRIYYHQKEYRNASFWYEKYLLIDKSEADLYWNFGLLFDSPWEGYNRWKSAENYARAYLLYDEKKREIDKEHCFLKLERLFPKMNIDQVLETFRKSIEFEHLKKENERLGDEVRYRPGGEGAVMAEADFNDLVKKN</sequence>
<evidence type="ECO:0008006" key="2">
    <source>
        <dbReference type="Google" id="ProtNLM"/>
    </source>
</evidence>
<protein>
    <recommendedName>
        <fullName evidence="2">Tetratricopeptide repeat protein</fullName>
    </recommendedName>
</protein>